<name>A0ABN7JCA9_9HYPH</name>
<feature type="transmembrane region" description="Helical" evidence="2">
    <location>
        <begin position="116"/>
        <end position="135"/>
    </location>
</feature>
<dbReference type="Proteomes" id="UP000606921">
    <property type="component" value="Unassembled WGS sequence"/>
</dbReference>
<evidence type="ECO:0000256" key="2">
    <source>
        <dbReference type="SAM" id="Phobius"/>
    </source>
</evidence>
<sequence>MWLASHTSSSVHESDDMPGSNDDILRVLGRVEEGIHRLREDFQEEKRSARESRSEIHKRLDKHADEYSRLDSTIILTGQTVAQQRDVISELTKVVEKDVMPTIKEVKEIKALGKRASMIFIGLGFTAGGTFIWFSDLMITGLRKWLRID</sequence>
<organism evidence="3 4">
    <name type="scientific">Pseudorhizobium endolithicum</name>
    <dbReference type="NCBI Taxonomy" id="1191678"/>
    <lineage>
        <taxon>Bacteria</taxon>
        <taxon>Pseudomonadati</taxon>
        <taxon>Pseudomonadota</taxon>
        <taxon>Alphaproteobacteria</taxon>
        <taxon>Hyphomicrobiales</taxon>
        <taxon>Rhizobiaceae</taxon>
        <taxon>Rhizobium/Agrobacterium group</taxon>
        <taxon>Pseudorhizobium</taxon>
    </lineage>
</organism>
<reference evidence="3 4" key="1">
    <citation type="submission" date="2020-11" db="EMBL/GenBank/DDBJ databases">
        <authorList>
            <person name="Lassalle F."/>
        </authorList>
    </citation>
    <scope>NUCLEOTIDE SEQUENCE [LARGE SCALE GENOMIC DNA]</scope>
    <source>
        <strain evidence="3 4">JC140</strain>
    </source>
</reference>
<proteinExistence type="predicted"/>
<comment type="caution">
    <text evidence="3">The sequence shown here is derived from an EMBL/GenBank/DDBJ whole genome shotgun (WGS) entry which is preliminary data.</text>
</comment>
<feature type="compositionally biased region" description="Polar residues" evidence="1">
    <location>
        <begin position="1"/>
        <end position="11"/>
    </location>
</feature>
<evidence type="ECO:0008006" key="5">
    <source>
        <dbReference type="Google" id="ProtNLM"/>
    </source>
</evidence>
<gene>
    <name evidence="3" type="ORF">REJC140_00091</name>
</gene>
<keyword evidence="2" id="KW-1133">Transmembrane helix</keyword>
<dbReference type="EMBL" id="CABFWF030000001">
    <property type="protein sequence ID" value="CAD7023094.1"/>
    <property type="molecule type" value="Genomic_DNA"/>
</dbReference>
<keyword evidence="2" id="KW-0472">Membrane</keyword>
<protein>
    <recommendedName>
        <fullName evidence="5">DUF1515 domain-containing protein</fullName>
    </recommendedName>
</protein>
<accession>A0ABN7JCA9</accession>
<evidence type="ECO:0000313" key="4">
    <source>
        <dbReference type="Proteomes" id="UP000606921"/>
    </source>
</evidence>
<evidence type="ECO:0000313" key="3">
    <source>
        <dbReference type="EMBL" id="CAD7023094.1"/>
    </source>
</evidence>
<keyword evidence="2" id="KW-0812">Transmembrane</keyword>
<keyword evidence="4" id="KW-1185">Reference proteome</keyword>
<feature type="region of interest" description="Disordered" evidence="1">
    <location>
        <begin position="1"/>
        <end position="22"/>
    </location>
</feature>
<evidence type="ECO:0000256" key="1">
    <source>
        <dbReference type="SAM" id="MobiDB-lite"/>
    </source>
</evidence>